<organism evidence="2 3">
    <name type="scientific">Goodea atripinnis</name>
    <dbReference type="NCBI Taxonomy" id="208336"/>
    <lineage>
        <taxon>Eukaryota</taxon>
        <taxon>Metazoa</taxon>
        <taxon>Chordata</taxon>
        <taxon>Craniata</taxon>
        <taxon>Vertebrata</taxon>
        <taxon>Euteleostomi</taxon>
        <taxon>Actinopterygii</taxon>
        <taxon>Neopterygii</taxon>
        <taxon>Teleostei</taxon>
        <taxon>Neoteleostei</taxon>
        <taxon>Acanthomorphata</taxon>
        <taxon>Ovalentaria</taxon>
        <taxon>Atherinomorphae</taxon>
        <taxon>Cyprinodontiformes</taxon>
        <taxon>Goodeidae</taxon>
        <taxon>Goodea</taxon>
    </lineage>
</organism>
<dbReference type="InterPro" id="IPR051279">
    <property type="entry name" value="PP1-Reg/Actin-Interact_Protein"/>
</dbReference>
<protein>
    <recommendedName>
        <fullName evidence="1">CARMIL C-terminal domain-containing protein</fullName>
    </recommendedName>
</protein>
<sequence length="190" mass="20464">PLTSLSLADSKLKADISIVLNALGSNTSLIKLDISGNSMGDMGAKILAKALQINTKLRLQQGIVTTTTQQLLPNLYHLKSAGSRVPFVAAIQDKLESMAGEVASVMDEQLQTMLVSMVDAAEGLCPHVMKRSGLRQELLRAGAGRMTIPCSFVTNTLLEQSGVDIINKIRCVDQINFAQPLLVVHRLPDE</sequence>
<feature type="domain" description="CARMIL C-terminal" evidence="1">
    <location>
        <begin position="121"/>
        <end position="172"/>
    </location>
</feature>
<accession>A0ABV0PJV8</accession>
<dbReference type="Pfam" id="PF16000">
    <property type="entry name" value="CARMIL_C"/>
    <property type="match status" value="1"/>
</dbReference>
<dbReference type="EMBL" id="JAHRIO010079993">
    <property type="protein sequence ID" value="MEQ2183729.1"/>
    <property type="molecule type" value="Genomic_DNA"/>
</dbReference>
<name>A0ABV0PJV8_9TELE</name>
<dbReference type="InterPro" id="IPR031943">
    <property type="entry name" value="CARMIL_C"/>
</dbReference>
<evidence type="ECO:0000313" key="3">
    <source>
        <dbReference type="Proteomes" id="UP001476798"/>
    </source>
</evidence>
<dbReference type="PANTHER" id="PTHR24112:SF39">
    <property type="entry name" value="F-ACTIN-UNCAPPING PROTEIN LRRC16A"/>
    <property type="match status" value="1"/>
</dbReference>
<evidence type="ECO:0000313" key="2">
    <source>
        <dbReference type="EMBL" id="MEQ2183729.1"/>
    </source>
</evidence>
<feature type="non-terminal residue" evidence="2">
    <location>
        <position position="1"/>
    </location>
</feature>
<dbReference type="Gene3D" id="3.80.10.10">
    <property type="entry name" value="Ribonuclease Inhibitor"/>
    <property type="match status" value="1"/>
</dbReference>
<dbReference type="SUPFAM" id="SSF52047">
    <property type="entry name" value="RNI-like"/>
    <property type="match status" value="1"/>
</dbReference>
<evidence type="ECO:0000259" key="1">
    <source>
        <dbReference type="Pfam" id="PF16000"/>
    </source>
</evidence>
<dbReference type="InterPro" id="IPR032675">
    <property type="entry name" value="LRR_dom_sf"/>
</dbReference>
<keyword evidence="3" id="KW-1185">Reference proteome</keyword>
<gene>
    <name evidence="2" type="ORF">GOODEAATRI_000993</name>
</gene>
<proteinExistence type="predicted"/>
<dbReference type="Proteomes" id="UP001476798">
    <property type="component" value="Unassembled WGS sequence"/>
</dbReference>
<comment type="caution">
    <text evidence="2">The sequence shown here is derived from an EMBL/GenBank/DDBJ whole genome shotgun (WGS) entry which is preliminary data.</text>
</comment>
<reference evidence="2 3" key="1">
    <citation type="submission" date="2021-06" db="EMBL/GenBank/DDBJ databases">
        <authorList>
            <person name="Palmer J.M."/>
        </authorList>
    </citation>
    <scope>NUCLEOTIDE SEQUENCE [LARGE SCALE GENOMIC DNA]</scope>
    <source>
        <strain evidence="2 3">GA_2019</strain>
        <tissue evidence="2">Muscle</tissue>
    </source>
</reference>
<dbReference type="PANTHER" id="PTHR24112">
    <property type="entry name" value="LEUCINE-RICH REPEAT, ISOFORM F-RELATED"/>
    <property type="match status" value="1"/>
</dbReference>